<evidence type="ECO:0000256" key="15">
    <source>
        <dbReference type="HAMAP-Rule" id="MF_01218"/>
    </source>
</evidence>
<dbReference type="GO" id="GO:0044206">
    <property type="term" value="P:UMP salvage"/>
    <property type="evidence" value="ECO:0007669"/>
    <property type="project" value="UniProtKB-UniRule"/>
</dbReference>
<evidence type="ECO:0000256" key="3">
    <source>
        <dbReference type="ARBA" id="ARBA00011894"/>
    </source>
</evidence>
<keyword evidence="9 15" id="KW-0342">GTP-binding</keyword>
<dbReference type="InterPro" id="IPR005765">
    <property type="entry name" value="UPRT"/>
</dbReference>
<dbReference type="CDD" id="cd06223">
    <property type="entry name" value="PRTases_typeI"/>
    <property type="match status" value="1"/>
</dbReference>
<keyword evidence="6 15" id="KW-0808">Transferase</keyword>
<evidence type="ECO:0000256" key="4">
    <source>
        <dbReference type="ARBA" id="ARBA00022533"/>
    </source>
</evidence>
<dbReference type="Pfam" id="PF14681">
    <property type="entry name" value="UPRTase"/>
    <property type="match status" value="1"/>
</dbReference>
<keyword evidence="7 15" id="KW-0547">Nucleotide-binding</keyword>
<keyword evidence="18" id="KW-1185">Reference proteome</keyword>
<evidence type="ECO:0000256" key="6">
    <source>
        <dbReference type="ARBA" id="ARBA00022679"/>
    </source>
</evidence>
<dbReference type="RefSeq" id="WP_058257471.1">
    <property type="nucleotide sequence ID" value="NZ_LN879430.1"/>
</dbReference>
<dbReference type="GO" id="GO:0006223">
    <property type="term" value="P:uracil salvage"/>
    <property type="evidence" value="ECO:0007669"/>
    <property type="project" value="InterPro"/>
</dbReference>
<evidence type="ECO:0000256" key="5">
    <source>
        <dbReference type="ARBA" id="ARBA00022676"/>
    </source>
</evidence>
<evidence type="ECO:0000256" key="1">
    <source>
        <dbReference type="ARBA" id="ARBA00005180"/>
    </source>
</evidence>
<dbReference type="FunFam" id="3.40.50.2020:FF:000003">
    <property type="entry name" value="Uracil phosphoribosyltransferase"/>
    <property type="match status" value="1"/>
</dbReference>
<dbReference type="Gene3D" id="3.40.50.2020">
    <property type="match status" value="1"/>
</dbReference>
<comment type="similarity">
    <text evidence="2 15">Belongs to the UPRTase family.</text>
</comment>
<comment type="function">
    <text evidence="12 15">Catalyzes the conversion of uracil and 5-phospho-alpha-D-ribose 1-diphosphate (PRPP) to UMP and diphosphate.</text>
</comment>
<dbReference type="AlphaFoldDB" id="A0A0K8J3X4"/>
<feature type="binding site" evidence="15">
    <location>
        <begin position="199"/>
        <end position="201"/>
    </location>
    <ligand>
        <name>uracil</name>
        <dbReference type="ChEBI" id="CHEBI:17568"/>
    </ligand>
</feature>
<evidence type="ECO:0000256" key="14">
    <source>
        <dbReference type="ARBA" id="ARBA00079807"/>
    </source>
</evidence>
<keyword evidence="8 15" id="KW-0460">Magnesium</keyword>
<evidence type="ECO:0000313" key="18">
    <source>
        <dbReference type="Proteomes" id="UP000196053"/>
    </source>
</evidence>
<dbReference type="NCBIfam" id="NF001097">
    <property type="entry name" value="PRK00129.1"/>
    <property type="match status" value="1"/>
</dbReference>
<evidence type="ECO:0000256" key="11">
    <source>
        <dbReference type="ARBA" id="ARBA00052919"/>
    </source>
</evidence>
<feature type="binding site" evidence="15">
    <location>
        <position position="200"/>
    </location>
    <ligand>
        <name>5-phospho-alpha-D-ribose 1-diphosphate</name>
        <dbReference type="ChEBI" id="CHEBI:58017"/>
    </ligand>
</feature>
<proteinExistence type="inferred from homology"/>
<dbReference type="EC" id="2.4.2.9" evidence="3 15"/>
<dbReference type="GO" id="GO:0000287">
    <property type="term" value="F:magnesium ion binding"/>
    <property type="evidence" value="ECO:0007669"/>
    <property type="project" value="UniProtKB-UniRule"/>
</dbReference>
<dbReference type="OrthoDB" id="9781675at2"/>
<accession>A0A0K8J3X4</accession>
<evidence type="ECO:0000256" key="7">
    <source>
        <dbReference type="ARBA" id="ARBA00022741"/>
    </source>
</evidence>
<dbReference type="Proteomes" id="UP000196053">
    <property type="component" value="Chromosome I"/>
</dbReference>
<dbReference type="PANTHER" id="PTHR32315:SF4">
    <property type="entry name" value="URACIL PHOSPHORIBOSYLTRANSFERASE, CHLOROPLASTIC"/>
    <property type="match status" value="1"/>
</dbReference>
<evidence type="ECO:0000256" key="10">
    <source>
        <dbReference type="ARBA" id="ARBA00031082"/>
    </source>
</evidence>
<dbReference type="GO" id="GO:0004845">
    <property type="term" value="F:uracil phosphoribosyltransferase activity"/>
    <property type="evidence" value="ECO:0007669"/>
    <property type="project" value="UniProtKB-UniRule"/>
</dbReference>
<dbReference type="InterPro" id="IPR034332">
    <property type="entry name" value="Upp_B"/>
</dbReference>
<dbReference type="InterPro" id="IPR050054">
    <property type="entry name" value="UPRTase/APRTase"/>
</dbReference>
<gene>
    <name evidence="15 17" type="primary">upp</name>
    <name evidence="17" type="ORF">SD1D_0517</name>
</gene>
<dbReference type="SUPFAM" id="SSF53271">
    <property type="entry name" value="PRTase-like"/>
    <property type="match status" value="1"/>
</dbReference>
<feature type="domain" description="Phosphoribosyltransferase" evidence="16">
    <location>
        <begin position="7"/>
        <end position="208"/>
    </location>
</feature>
<dbReference type="InterPro" id="IPR000836">
    <property type="entry name" value="PRTase_dom"/>
</dbReference>
<evidence type="ECO:0000256" key="12">
    <source>
        <dbReference type="ARBA" id="ARBA00056901"/>
    </source>
</evidence>
<protein>
    <recommendedName>
        <fullName evidence="13 15">Uracil phosphoribosyltransferase</fullName>
        <ecNumber evidence="3 15">2.4.2.9</ecNumber>
    </recommendedName>
    <alternativeName>
        <fullName evidence="10 15">UMP pyrophosphorylase</fullName>
    </alternativeName>
    <alternativeName>
        <fullName evidence="14 15">UPRTase</fullName>
    </alternativeName>
</protein>
<evidence type="ECO:0000256" key="2">
    <source>
        <dbReference type="ARBA" id="ARBA00009516"/>
    </source>
</evidence>
<evidence type="ECO:0000256" key="9">
    <source>
        <dbReference type="ARBA" id="ARBA00023134"/>
    </source>
</evidence>
<reference evidence="18" key="1">
    <citation type="submission" date="2015-09" db="EMBL/GenBank/DDBJ databases">
        <authorList>
            <person name="Wibberg D."/>
        </authorList>
    </citation>
    <scope>NUCLEOTIDE SEQUENCE [LARGE SCALE GENOMIC DNA]</scope>
    <source>
        <strain evidence="18">SD1D</strain>
    </source>
</reference>
<evidence type="ECO:0000256" key="13">
    <source>
        <dbReference type="ARBA" id="ARBA00072146"/>
    </source>
</evidence>
<name>A0A0K8J3X4_9FIRM</name>
<comment type="catalytic activity">
    <reaction evidence="11 15">
        <text>UMP + diphosphate = 5-phospho-alpha-D-ribose 1-diphosphate + uracil</text>
        <dbReference type="Rhea" id="RHEA:13017"/>
        <dbReference type="ChEBI" id="CHEBI:17568"/>
        <dbReference type="ChEBI" id="CHEBI:33019"/>
        <dbReference type="ChEBI" id="CHEBI:57865"/>
        <dbReference type="ChEBI" id="CHEBI:58017"/>
        <dbReference type="EC" id="2.4.2.9"/>
    </reaction>
</comment>
<comment type="pathway">
    <text evidence="1 15">Pyrimidine metabolism; UMP biosynthesis via salvage pathway; UMP from uracil: step 1/1.</text>
</comment>
<dbReference type="NCBIfam" id="TIGR01091">
    <property type="entry name" value="upp"/>
    <property type="match status" value="1"/>
</dbReference>
<comment type="activity regulation">
    <text evidence="15">Allosterically activated by GTP.</text>
</comment>
<dbReference type="PANTHER" id="PTHR32315">
    <property type="entry name" value="ADENINE PHOSPHORIBOSYLTRANSFERASE"/>
    <property type="match status" value="1"/>
</dbReference>
<dbReference type="HAMAP" id="MF_01218_B">
    <property type="entry name" value="Upp_B"/>
    <property type="match status" value="1"/>
</dbReference>
<evidence type="ECO:0000259" key="16">
    <source>
        <dbReference type="Pfam" id="PF14681"/>
    </source>
</evidence>
<dbReference type="UniPathway" id="UPA00574">
    <property type="reaction ID" value="UER00636"/>
</dbReference>
<dbReference type="KEGG" id="hsd:SD1D_0517"/>
<feature type="binding site" evidence="15">
    <location>
        <position position="79"/>
    </location>
    <ligand>
        <name>5-phospho-alpha-D-ribose 1-diphosphate</name>
        <dbReference type="ChEBI" id="CHEBI:58017"/>
    </ligand>
</feature>
<evidence type="ECO:0000256" key="8">
    <source>
        <dbReference type="ARBA" id="ARBA00022842"/>
    </source>
</evidence>
<sequence length="209" mass="23034">MAAVVIMDHPLIQHKIGIMRRKDTSTKEFRDLVSEVAMLICYEATRNLPLKDVEIETPLTKTVVKEIEGKKLCIAPILRAGLHMADGILNLIPNAKVGHIGLYRNEETLEPVEYFCKLPSDAAKREIFVVDPMLATGGSAVAAIDLLKKRGISKIHFLCLIAAPEGVERLQNAHPDVNIFIGNLDERLNDLGYILPGLGDAGDRIYGTK</sequence>
<dbReference type="InterPro" id="IPR029057">
    <property type="entry name" value="PRTase-like"/>
</dbReference>
<dbReference type="GO" id="GO:0005737">
    <property type="term" value="C:cytoplasm"/>
    <property type="evidence" value="ECO:0007669"/>
    <property type="project" value="UniProtKB-ARBA"/>
</dbReference>
<feature type="binding site" evidence="15">
    <location>
        <position position="194"/>
    </location>
    <ligand>
        <name>uracil</name>
        <dbReference type="ChEBI" id="CHEBI:17568"/>
    </ligand>
</feature>
<comment type="cofactor">
    <cofactor evidence="15">
        <name>Mg(2+)</name>
        <dbReference type="ChEBI" id="CHEBI:18420"/>
    </cofactor>
    <text evidence="15">Binds 1 Mg(2+) ion per subunit. The magnesium is bound as Mg-PRPP.</text>
</comment>
<keyword evidence="4 15" id="KW-0021">Allosteric enzyme</keyword>
<dbReference type="GO" id="GO:0005525">
    <property type="term" value="F:GTP binding"/>
    <property type="evidence" value="ECO:0007669"/>
    <property type="project" value="UniProtKB-KW"/>
</dbReference>
<organism evidence="17 18">
    <name type="scientific">Herbinix luporum</name>
    <dbReference type="NCBI Taxonomy" id="1679721"/>
    <lineage>
        <taxon>Bacteria</taxon>
        <taxon>Bacillati</taxon>
        <taxon>Bacillota</taxon>
        <taxon>Clostridia</taxon>
        <taxon>Lachnospirales</taxon>
        <taxon>Lachnospiraceae</taxon>
        <taxon>Herbinix</taxon>
    </lineage>
</organism>
<feature type="binding site" evidence="15">
    <location>
        <position position="104"/>
    </location>
    <ligand>
        <name>5-phospho-alpha-D-ribose 1-diphosphate</name>
        <dbReference type="ChEBI" id="CHEBI:58017"/>
    </ligand>
</feature>
<keyword evidence="5 15" id="KW-0328">Glycosyltransferase</keyword>
<feature type="binding site" evidence="15">
    <location>
        <begin position="131"/>
        <end position="139"/>
    </location>
    <ligand>
        <name>5-phospho-alpha-D-ribose 1-diphosphate</name>
        <dbReference type="ChEBI" id="CHEBI:58017"/>
    </ligand>
</feature>
<dbReference type="EMBL" id="LN879430">
    <property type="protein sequence ID" value="CUH92069.1"/>
    <property type="molecule type" value="Genomic_DNA"/>
</dbReference>
<evidence type="ECO:0000313" key="17">
    <source>
        <dbReference type="EMBL" id="CUH92069.1"/>
    </source>
</evidence>